<protein>
    <submittedName>
        <fullName evidence="1">Uncharacterized protein</fullName>
    </submittedName>
</protein>
<dbReference type="Proteomes" id="UP000199699">
    <property type="component" value="Unassembled WGS sequence"/>
</dbReference>
<proteinExistence type="predicted"/>
<dbReference type="EMBL" id="FMHT01000003">
    <property type="protein sequence ID" value="SCL16228.1"/>
    <property type="molecule type" value="Genomic_DNA"/>
</dbReference>
<accession>A0A1C6RGD5</accession>
<gene>
    <name evidence="1" type="ORF">GA0070616_0966</name>
</gene>
<evidence type="ECO:0000313" key="1">
    <source>
        <dbReference type="EMBL" id="SCL16228.1"/>
    </source>
</evidence>
<reference evidence="1 2" key="1">
    <citation type="submission" date="2016-06" db="EMBL/GenBank/DDBJ databases">
        <authorList>
            <person name="Kjaerup R.B."/>
            <person name="Dalgaard T.S."/>
            <person name="Juul-Madsen H.R."/>
        </authorList>
    </citation>
    <scope>NUCLEOTIDE SEQUENCE [LARGE SCALE GENOMIC DNA]</scope>
    <source>
        <strain evidence="1 2">DSM 43818</strain>
    </source>
</reference>
<keyword evidence="2" id="KW-1185">Reference proteome</keyword>
<name>A0A1C6RGD5_9ACTN</name>
<evidence type="ECO:0000313" key="2">
    <source>
        <dbReference type="Proteomes" id="UP000199699"/>
    </source>
</evidence>
<sequence>MAFEQYRLYESKCPPRISWPRAGRVISSGEQTIDLFTLPWWDSGIVHARWIYGAHHNEDRAQRLMDARPDGVDPFGSPWHVGVLYRGISDQHVQNMVGIVTREGHVGCVWPSLSSGGLYDFVGRLAARGKHFLVPLVQEGDELRLLMPHSDGINLFDWTGGATADGRDAWRLNLSTVLATYLSRYGYCNKWRSIASELKDLGGQGVVELDPLHVSDGFTVAMEGSSIEEREFVERFCRRLGLALQFNLDGLPGVLLSRSRKNPGGLMVREAVGRGIAIYRPSVFVGMVAEGFFAGLGDEVRD</sequence>
<organism evidence="1 2">
    <name type="scientific">Micromonospora nigra</name>
    <dbReference type="NCBI Taxonomy" id="145857"/>
    <lineage>
        <taxon>Bacteria</taxon>
        <taxon>Bacillati</taxon>
        <taxon>Actinomycetota</taxon>
        <taxon>Actinomycetes</taxon>
        <taxon>Micromonosporales</taxon>
        <taxon>Micromonosporaceae</taxon>
        <taxon>Micromonospora</taxon>
    </lineage>
</organism>
<dbReference type="STRING" id="145857.GA0070616_0966"/>
<dbReference type="AlphaFoldDB" id="A0A1C6RGD5"/>